<evidence type="ECO:0000256" key="10">
    <source>
        <dbReference type="ARBA" id="ARBA00049021"/>
    </source>
</evidence>
<dbReference type="PROSITE" id="PS51850">
    <property type="entry name" value="KARI_N"/>
    <property type="match status" value="1"/>
</dbReference>
<evidence type="ECO:0000256" key="5">
    <source>
        <dbReference type="ARBA" id="ARBA00022723"/>
    </source>
</evidence>
<reference evidence="15 16" key="1">
    <citation type="submission" date="2020-08" db="EMBL/GenBank/DDBJ databases">
        <title>Sequencing the genomes of 1000 actinobacteria strains.</title>
        <authorList>
            <person name="Klenk H.-P."/>
        </authorList>
    </citation>
    <scope>NUCLEOTIDE SEQUENCE [LARGE SCALE GENOMIC DNA]</scope>
    <source>
        <strain evidence="15 16">DSM 23974</strain>
    </source>
</reference>
<dbReference type="EC" id="1.1.1.86" evidence="11"/>
<evidence type="ECO:0000313" key="16">
    <source>
        <dbReference type="Proteomes" id="UP000540191"/>
    </source>
</evidence>
<dbReference type="SUPFAM" id="SSF51735">
    <property type="entry name" value="NAD(P)-binding Rossmann-fold domains"/>
    <property type="match status" value="1"/>
</dbReference>
<evidence type="ECO:0000259" key="14">
    <source>
        <dbReference type="PROSITE" id="PS51851"/>
    </source>
</evidence>
<sequence>MTATTFYDSDADLSLIQGRTVAVIGYGSQGHAHALSLRDCGVDVRVGLAEGSSSRTKAEAEGLRVVDVATAAAEADLIMILVPDQVQAEVYDRAIAANLQDGDALFFAHGFNVRYGYITAPDGVDVALVAPKGPGHVVRREFEAGRGVPALVAVEQDASGQARDLALAYAKGIGGTRAGVIETTFTEETESDLFGEQAVLCGGASQLVQYGFETLVEAGYQPEIAYFEVLHELKLIVDLMVEGGLAKQRWSISDTAEFGDYVSGPRVIDPRVKENMKAVLGDIQSGAFARRFMDDQKAGAPEFARLRRQAEQHPIEQTGRHLRQMFAWLKDSDDDYTEGTAAR</sequence>
<evidence type="ECO:0000256" key="3">
    <source>
        <dbReference type="ARBA" id="ARBA00010318"/>
    </source>
</evidence>
<dbReference type="HAMAP" id="MF_00435">
    <property type="entry name" value="IlvC"/>
    <property type="match status" value="1"/>
</dbReference>
<protein>
    <recommendedName>
        <fullName evidence="11">Ketol-acid reductoisomerase (NADP(+))</fullName>
        <shortName evidence="11">KARI</shortName>
        <ecNumber evidence="11">1.1.1.86</ecNumber>
    </recommendedName>
    <alternativeName>
        <fullName evidence="11">Acetohydroxy-acid isomeroreductase</fullName>
        <shortName evidence="11">AHIR</shortName>
    </alternativeName>
    <alternativeName>
        <fullName evidence="11">Alpha-keto-beta-hydroxylacyl reductoisomerase</fullName>
    </alternativeName>
</protein>
<dbReference type="Pfam" id="PF07991">
    <property type="entry name" value="KARI_N"/>
    <property type="match status" value="1"/>
</dbReference>
<organism evidence="15 16">
    <name type="scientific">Micrococcus cohnii</name>
    <dbReference type="NCBI Taxonomy" id="993416"/>
    <lineage>
        <taxon>Bacteria</taxon>
        <taxon>Bacillati</taxon>
        <taxon>Actinomycetota</taxon>
        <taxon>Actinomycetes</taxon>
        <taxon>Micrococcales</taxon>
        <taxon>Micrococcaceae</taxon>
        <taxon>Micrococcus</taxon>
    </lineage>
</organism>
<feature type="binding site" evidence="11 12">
    <location>
        <position position="232"/>
    </location>
    <ligand>
        <name>Mg(2+)</name>
        <dbReference type="ChEBI" id="CHEBI:18420"/>
        <label>2</label>
    </ligand>
</feature>
<evidence type="ECO:0000256" key="9">
    <source>
        <dbReference type="ARBA" id="ARBA00023304"/>
    </source>
</evidence>
<feature type="binding site" evidence="11 12">
    <location>
        <position position="253"/>
    </location>
    <ligand>
        <name>substrate</name>
    </ligand>
</feature>
<dbReference type="NCBIfam" id="NF004017">
    <property type="entry name" value="PRK05479.1"/>
    <property type="match status" value="1"/>
</dbReference>
<comment type="catalytic activity">
    <reaction evidence="10 11">
        <text>(2R)-2,3-dihydroxy-3-methylbutanoate + NADP(+) = (2S)-2-acetolactate + NADPH + H(+)</text>
        <dbReference type="Rhea" id="RHEA:22068"/>
        <dbReference type="ChEBI" id="CHEBI:15378"/>
        <dbReference type="ChEBI" id="CHEBI:49072"/>
        <dbReference type="ChEBI" id="CHEBI:57783"/>
        <dbReference type="ChEBI" id="CHEBI:58349"/>
        <dbReference type="ChEBI" id="CHEBI:58476"/>
        <dbReference type="EC" id="1.1.1.86"/>
    </reaction>
</comment>
<comment type="function">
    <text evidence="11">Involved in the biosynthesis of branched-chain amino acids (BCAA). Catalyzes an alkyl-migration followed by a ketol-acid reduction of (S)-2-acetolactate (S2AL) to yield (R)-2,3-dihydroxy-isovalerate. In the isomerase reaction, S2AL is rearranged via a Mg-dependent methyl migration to produce 3-hydroxy-3-methyl-2-ketobutyrate (HMKB). In the reductase reaction, this 2-ketoacid undergoes a metal-dependent reduction by NADPH to yield (R)-2,3-dihydroxy-isovalerate.</text>
</comment>
<comment type="cofactor">
    <cofactor evidence="11">
        <name>Mg(2+)</name>
        <dbReference type="ChEBI" id="CHEBI:18420"/>
    </cofactor>
    <text evidence="11">Binds 2 magnesium ions per subunit.</text>
</comment>
<evidence type="ECO:0000313" key="15">
    <source>
        <dbReference type="EMBL" id="MBB4734991.1"/>
    </source>
</evidence>
<dbReference type="InterPro" id="IPR000506">
    <property type="entry name" value="KARI_C"/>
</dbReference>
<keyword evidence="6 11" id="KW-0460">Magnesium</keyword>
<dbReference type="GO" id="GO:0009097">
    <property type="term" value="P:isoleucine biosynthetic process"/>
    <property type="evidence" value="ECO:0007669"/>
    <property type="project" value="UniProtKB-UniRule"/>
</dbReference>
<evidence type="ECO:0000256" key="11">
    <source>
        <dbReference type="HAMAP-Rule" id="MF_00435"/>
    </source>
</evidence>
<dbReference type="InterPro" id="IPR013023">
    <property type="entry name" value="KARI"/>
</dbReference>
<feature type="binding site" evidence="11">
    <location>
        <begin position="26"/>
        <end position="29"/>
    </location>
    <ligand>
        <name>NADP(+)</name>
        <dbReference type="ChEBI" id="CHEBI:58349"/>
    </ligand>
</feature>
<dbReference type="UniPathway" id="UPA00047">
    <property type="reaction ID" value="UER00056"/>
</dbReference>
<evidence type="ECO:0000256" key="6">
    <source>
        <dbReference type="ARBA" id="ARBA00022842"/>
    </source>
</evidence>
<dbReference type="SUPFAM" id="SSF48179">
    <property type="entry name" value="6-phosphogluconate dehydrogenase C-terminal domain-like"/>
    <property type="match status" value="1"/>
</dbReference>
<dbReference type="EMBL" id="JACHNA010000001">
    <property type="protein sequence ID" value="MBB4734991.1"/>
    <property type="molecule type" value="Genomic_DNA"/>
</dbReference>
<dbReference type="GO" id="GO:0000287">
    <property type="term" value="F:magnesium ion binding"/>
    <property type="evidence" value="ECO:0007669"/>
    <property type="project" value="UniProtKB-UniRule"/>
</dbReference>
<feature type="active site" evidence="11">
    <location>
        <position position="109"/>
    </location>
</feature>
<proteinExistence type="inferred from homology"/>
<feature type="binding site" evidence="11 12">
    <location>
        <position position="228"/>
    </location>
    <ligand>
        <name>Mg(2+)</name>
        <dbReference type="ChEBI" id="CHEBI:18420"/>
        <label>2</label>
    </ligand>
</feature>
<feature type="binding site" evidence="11">
    <location>
        <position position="54"/>
    </location>
    <ligand>
        <name>NADP(+)</name>
        <dbReference type="ChEBI" id="CHEBI:58349"/>
    </ligand>
</feature>
<evidence type="ECO:0000256" key="1">
    <source>
        <dbReference type="ARBA" id="ARBA00004864"/>
    </source>
</evidence>
<evidence type="ECO:0000256" key="8">
    <source>
        <dbReference type="ARBA" id="ARBA00023002"/>
    </source>
</evidence>
<evidence type="ECO:0000259" key="13">
    <source>
        <dbReference type="PROSITE" id="PS51850"/>
    </source>
</evidence>
<keyword evidence="5 11" id="KW-0479">Metal-binding</keyword>
<gene>
    <name evidence="11" type="primary">ilvC</name>
    <name evidence="15" type="ORF">HDA30_000499</name>
</gene>
<dbReference type="Gene3D" id="6.10.240.10">
    <property type="match status" value="1"/>
</dbReference>
<dbReference type="Gene3D" id="3.40.50.720">
    <property type="entry name" value="NAD(P)-binding Rossmann-like Domain"/>
    <property type="match status" value="1"/>
</dbReference>
<comment type="caution">
    <text evidence="11">Lacks conserved residue(s) required for the propagation of feature annotation.</text>
</comment>
<comment type="pathway">
    <text evidence="2 11">Amino-acid biosynthesis; L-isoleucine biosynthesis; L-isoleucine from 2-oxobutanoate: step 2/4.</text>
</comment>
<dbReference type="GO" id="GO:0005829">
    <property type="term" value="C:cytosol"/>
    <property type="evidence" value="ECO:0007669"/>
    <property type="project" value="TreeGrafter"/>
</dbReference>
<feature type="binding site" evidence="11 12">
    <location>
        <position position="192"/>
    </location>
    <ligand>
        <name>Mg(2+)</name>
        <dbReference type="ChEBI" id="CHEBI:18420"/>
        <label>1</label>
    </ligand>
</feature>
<dbReference type="PANTHER" id="PTHR21371:SF1">
    <property type="entry name" value="KETOL-ACID REDUCTOISOMERASE, MITOCHONDRIAL"/>
    <property type="match status" value="1"/>
</dbReference>
<feature type="domain" description="KARI C-terminal knotted" evidence="14">
    <location>
        <begin position="184"/>
        <end position="329"/>
    </location>
</feature>
<feature type="binding site" evidence="11">
    <location>
        <position position="52"/>
    </location>
    <ligand>
        <name>NADP(+)</name>
        <dbReference type="ChEBI" id="CHEBI:58349"/>
    </ligand>
</feature>
<dbReference type="AlphaFoldDB" id="A0A7W7GMQ9"/>
<dbReference type="PROSITE" id="PS51851">
    <property type="entry name" value="KARI_C"/>
    <property type="match status" value="1"/>
</dbReference>
<comment type="pathway">
    <text evidence="1 11">Amino-acid biosynthesis; L-valine biosynthesis; L-valine from pyruvate: step 2/4.</text>
</comment>
<keyword evidence="8 11" id="KW-0560">Oxidoreductase</keyword>
<evidence type="ECO:0000256" key="7">
    <source>
        <dbReference type="ARBA" id="ARBA00022857"/>
    </source>
</evidence>
<feature type="binding site" evidence="11 12">
    <location>
        <position position="192"/>
    </location>
    <ligand>
        <name>Mg(2+)</name>
        <dbReference type="ChEBI" id="CHEBI:18420"/>
        <label>2</label>
    </ligand>
</feature>
<dbReference type="GO" id="GO:0009099">
    <property type="term" value="P:L-valine biosynthetic process"/>
    <property type="evidence" value="ECO:0007669"/>
    <property type="project" value="UniProtKB-UniRule"/>
</dbReference>
<feature type="binding site" evidence="11 12">
    <location>
        <position position="196"/>
    </location>
    <ligand>
        <name>Mg(2+)</name>
        <dbReference type="ChEBI" id="CHEBI:18420"/>
        <label>1</label>
    </ligand>
</feature>
<dbReference type="InterPro" id="IPR036291">
    <property type="entry name" value="NAD(P)-bd_dom_sf"/>
</dbReference>
<keyword evidence="15" id="KW-0413">Isomerase</keyword>
<dbReference type="GO" id="GO:0050661">
    <property type="term" value="F:NADP binding"/>
    <property type="evidence" value="ECO:0007669"/>
    <property type="project" value="InterPro"/>
</dbReference>
<evidence type="ECO:0000256" key="4">
    <source>
        <dbReference type="ARBA" id="ARBA00022605"/>
    </source>
</evidence>
<evidence type="ECO:0000256" key="2">
    <source>
        <dbReference type="ARBA" id="ARBA00004885"/>
    </source>
</evidence>
<dbReference type="GO" id="GO:0016853">
    <property type="term" value="F:isomerase activity"/>
    <property type="evidence" value="ECO:0007669"/>
    <property type="project" value="UniProtKB-KW"/>
</dbReference>
<keyword evidence="9 11" id="KW-0100">Branched-chain amino acid biosynthesis</keyword>
<dbReference type="FunFam" id="3.40.50.720:FF:000023">
    <property type="entry name" value="Ketol-acid reductoisomerase (NADP(+))"/>
    <property type="match status" value="1"/>
</dbReference>
<dbReference type="NCBIfam" id="TIGR00465">
    <property type="entry name" value="ilvC"/>
    <property type="match status" value="1"/>
</dbReference>
<feature type="domain" description="KARI N-terminal Rossmann" evidence="13">
    <location>
        <begin position="1"/>
        <end position="183"/>
    </location>
</feature>
<dbReference type="PIRSF" id="PIRSF000116">
    <property type="entry name" value="IlvC_gammaproteo"/>
    <property type="match status" value="1"/>
</dbReference>
<dbReference type="Proteomes" id="UP000540191">
    <property type="component" value="Unassembled WGS sequence"/>
</dbReference>
<comment type="catalytic activity">
    <reaction evidence="11">
        <text>(2R,3R)-2,3-dihydroxy-3-methylpentanoate + NADP(+) = (S)-2-ethyl-2-hydroxy-3-oxobutanoate + NADPH + H(+)</text>
        <dbReference type="Rhea" id="RHEA:13493"/>
        <dbReference type="ChEBI" id="CHEBI:15378"/>
        <dbReference type="ChEBI" id="CHEBI:49256"/>
        <dbReference type="ChEBI" id="CHEBI:49258"/>
        <dbReference type="ChEBI" id="CHEBI:57783"/>
        <dbReference type="ChEBI" id="CHEBI:58349"/>
        <dbReference type="EC" id="1.1.1.86"/>
    </reaction>
</comment>
<dbReference type="InterPro" id="IPR008927">
    <property type="entry name" value="6-PGluconate_DH-like_C_sf"/>
</dbReference>
<dbReference type="InterPro" id="IPR013116">
    <property type="entry name" value="KARI_N"/>
</dbReference>
<comment type="similarity">
    <text evidence="3 11 12">Belongs to the ketol-acid reductoisomerase family.</text>
</comment>
<keyword evidence="4 11" id="KW-0028">Amino-acid biosynthesis</keyword>
<dbReference type="InterPro" id="IPR014359">
    <property type="entry name" value="KARI_prok"/>
</dbReference>
<dbReference type="NCBIfam" id="NF009940">
    <property type="entry name" value="PRK13403.1"/>
    <property type="match status" value="1"/>
</dbReference>
<evidence type="ECO:0000256" key="12">
    <source>
        <dbReference type="PROSITE-ProRule" id="PRU01198"/>
    </source>
</evidence>
<keyword evidence="16" id="KW-1185">Reference proteome</keyword>
<dbReference type="PANTHER" id="PTHR21371">
    <property type="entry name" value="KETOL-ACID REDUCTOISOMERASE, MITOCHONDRIAL"/>
    <property type="match status" value="1"/>
</dbReference>
<dbReference type="RefSeq" id="WP_158495687.1">
    <property type="nucleotide sequence ID" value="NZ_JACHNA010000001.1"/>
</dbReference>
<feature type="binding site" evidence="11">
    <location>
        <position position="135"/>
    </location>
    <ligand>
        <name>NADP(+)</name>
        <dbReference type="ChEBI" id="CHEBI:58349"/>
    </ligand>
</feature>
<accession>A0A7W7GMQ9</accession>
<dbReference type="Pfam" id="PF01450">
    <property type="entry name" value="KARI_C"/>
    <property type="match status" value="1"/>
</dbReference>
<name>A0A7W7GMQ9_9MICC</name>
<dbReference type="GO" id="GO:0004455">
    <property type="term" value="F:ketol-acid reductoisomerase activity"/>
    <property type="evidence" value="ECO:0007669"/>
    <property type="project" value="UniProtKB-UniRule"/>
</dbReference>
<dbReference type="UniPathway" id="UPA00049">
    <property type="reaction ID" value="UER00060"/>
</dbReference>
<keyword evidence="7 11" id="KW-0521">NADP</keyword>
<comment type="caution">
    <text evidence="15">The sequence shown here is derived from an EMBL/GenBank/DDBJ whole genome shotgun (WGS) entry which is preliminary data.</text>
</comment>